<sequence length="192" mass="20794">MKQTQQGMGFVEVLVALLLLAVAVLGFSGMQMTAVKATDESLLRSRALSVMRGGAEMLRANPSEITAFKNALNNTPATAPGNVSDTERSKQKTDIQTKLNKCKPVYDKQKNQNPTACSFKEMAERDANALRKVALDNEIAIRMDNCPGTTKMQCMIASWGETAPVIGTNNDACMVKSGSYRPGATCFVMEAY</sequence>
<dbReference type="OrthoDB" id="6658593at2"/>
<reference evidence="2 3" key="1">
    <citation type="journal article" date="2013" name="Genome Announc.">
        <title>Genome Sequence of Moraxella macacae 0408225, a Novel Bacterial Species Isolated from a Cynomolgus Macaque with Epistaxis.</title>
        <authorList>
            <person name="Ladner J.T."/>
            <person name="Whitehouse C.A."/>
            <person name="Koroleva G.I."/>
            <person name="Palacios G.F."/>
        </authorList>
    </citation>
    <scope>NUCLEOTIDE SEQUENCE [LARGE SCALE GENOMIC DNA]</scope>
    <source>
        <strain evidence="2 3">0408225</strain>
    </source>
</reference>
<dbReference type="AlphaFoldDB" id="L2F6D6"/>
<name>L2F6D6_9GAMM</name>
<evidence type="ECO:0000313" key="2">
    <source>
        <dbReference type="EMBL" id="ELA08614.1"/>
    </source>
</evidence>
<protein>
    <submittedName>
        <fullName evidence="2">Putative type IV fimbrial biogenesis protein PilV</fullName>
    </submittedName>
</protein>
<evidence type="ECO:0000259" key="1">
    <source>
        <dbReference type="Pfam" id="PF22150"/>
    </source>
</evidence>
<gene>
    <name evidence="2" type="ORF">MOMA_08641</name>
</gene>
<dbReference type="InterPro" id="IPR054402">
    <property type="entry name" value="Tt1218-like_dom"/>
</dbReference>
<dbReference type="RefSeq" id="WP_009502172.1">
    <property type="nucleotide sequence ID" value="NZ_ANIN01000002.1"/>
</dbReference>
<dbReference type="Proteomes" id="UP000023795">
    <property type="component" value="Unassembled WGS sequence"/>
</dbReference>
<dbReference type="STRING" id="1230338.MOMA_08641"/>
<comment type="caution">
    <text evidence="2">The sequence shown here is derived from an EMBL/GenBank/DDBJ whole genome shotgun (WGS) entry which is preliminary data.</text>
</comment>
<dbReference type="NCBIfam" id="TIGR02523">
    <property type="entry name" value="type_IV_pilV"/>
    <property type="match status" value="1"/>
</dbReference>
<dbReference type="eggNOG" id="COG4967">
    <property type="taxonomic scope" value="Bacteria"/>
</dbReference>
<keyword evidence="3" id="KW-1185">Reference proteome</keyword>
<dbReference type="EMBL" id="ANIN01000002">
    <property type="protein sequence ID" value="ELA08614.1"/>
    <property type="molecule type" value="Genomic_DNA"/>
</dbReference>
<dbReference type="Pfam" id="PF22150">
    <property type="entry name" value="Tt1218-like"/>
    <property type="match status" value="1"/>
</dbReference>
<accession>L2F6D6</accession>
<dbReference type="PATRIC" id="fig|1230338.3.peg.1854"/>
<feature type="domain" description="Type IV pilin Tt1218-like" evidence="1">
    <location>
        <begin position="30"/>
        <end position="127"/>
    </location>
</feature>
<evidence type="ECO:0000313" key="3">
    <source>
        <dbReference type="Proteomes" id="UP000023795"/>
    </source>
</evidence>
<dbReference type="InterPro" id="IPR013362">
    <property type="entry name" value="Pilus_4_PilV"/>
</dbReference>
<proteinExistence type="predicted"/>
<organism evidence="2 3">
    <name type="scientific">Moraxella macacae 0408225</name>
    <dbReference type="NCBI Taxonomy" id="1230338"/>
    <lineage>
        <taxon>Bacteria</taxon>
        <taxon>Pseudomonadati</taxon>
        <taxon>Pseudomonadota</taxon>
        <taxon>Gammaproteobacteria</taxon>
        <taxon>Moraxellales</taxon>
        <taxon>Moraxellaceae</taxon>
        <taxon>Moraxella</taxon>
    </lineage>
</organism>